<dbReference type="RefSeq" id="WP_345559417.1">
    <property type="nucleotide sequence ID" value="NZ_BAABDQ010000002.1"/>
</dbReference>
<reference evidence="3" key="1">
    <citation type="journal article" date="2019" name="Int. J. Syst. Evol. Microbiol.">
        <title>The Global Catalogue of Microorganisms (GCM) 10K type strain sequencing project: providing services to taxonomists for standard genome sequencing and annotation.</title>
        <authorList>
            <consortium name="The Broad Institute Genomics Platform"/>
            <consortium name="The Broad Institute Genome Sequencing Center for Infectious Disease"/>
            <person name="Wu L."/>
            <person name="Ma J."/>
        </authorList>
    </citation>
    <scope>NUCLEOTIDE SEQUENCE [LARGE SCALE GENOMIC DNA]</scope>
    <source>
        <strain evidence="3">JCM 17326</strain>
    </source>
</reference>
<feature type="region of interest" description="Disordered" evidence="1">
    <location>
        <begin position="1"/>
        <end position="45"/>
    </location>
</feature>
<evidence type="ECO:0000313" key="2">
    <source>
        <dbReference type="EMBL" id="GAA3534015.1"/>
    </source>
</evidence>
<comment type="caution">
    <text evidence="2">The sequence shown here is derived from an EMBL/GenBank/DDBJ whole genome shotgun (WGS) entry which is preliminary data.</text>
</comment>
<dbReference type="EMBL" id="BAABDQ010000002">
    <property type="protein sequence ID" value="GAA3534015.1"/>
    <property type="molecule type" value="Genomic_DNA"/>
</dbReference>
<organism evidence="2 3">
    <name type="scientific">Nonomuraea rosea</name>
    <dbReference type="NCBI Taxonomy" id="638574"/>
    <lineage>
        <taxon>Bacteria</taxon>
        <taxon>Bacillati</taxon>
        <taxon>Actinomycetota</taxon>
        <taxon>Actinomycetes</taxon>
        <taxon>Streptosporangiales</taxon>
        <taxon>Streptosporangiaceae</taxon>
        <taxon>Nonomuraea</taxon>
    </lineage>
</organism>
<proteinExistence type="predicted"/>
<dbReference type="Proteomes" id="UP001500630">
    <property type="component" value="Unassembled WGS sequence"/>
</dbReference>
<evidence type="ECO:0000256" key="1">
    <source>
        <dbReference type="SAM" id="MobiDB-lite"/>
    </source>
</evidence>
<keyword evidence="3" id="KW-1185">Reference proteome</keyword>
<gene>
    <name evidence="2" type="ORF">GCM10022419_011710</name>
</gene>
<name>A0ABP6VHF1_9ACTN</name>
<accession>A0ABP6VHF1</accession>
<sequence>MTQPMPVEEGGDAQGGPRAGLGLSVYARPQTTRTYEGGGSGEEYDFDPDNIEESYADHIVYHRVGDYPDVAPPAPAAGDRDAFVAAHRVDPGTASKTLSVKIKDYEDPATGNPLPTSPVEELRRDLEELQGANGHGLEVLLSFCKLDERDLGNWTAANDMRATTDKAQGTLSEAVQRVLTTYSSVVTALNDTVKTAKNADQAITDGLRTRT</sequence>
<protein>
    <submittedName>
        <fullName evidence="2">Uncharacterized protein</fullName>
    </submittedName>
</protein>
<evidence type="ECO:0000313" key="3">
    <source>
        <dbReference type="Proteomes" id="UP001500630"/>
    </source>
</evidence>